<dbReference type="Pfam" id="PF13380">
    <property type="entry name" value="CoA_binding_2"/>
    <property type="match status" value="1"/>
</dbReference>
<evidence type="ECO:0000313" key="2">
    <source>
        <dbReference type="EMBL" id="SDI36899.1"/>
    </source>
</evidence>
<sequence length="723" mass="75690">MNAISRLMRPASVAVIGASADSAKTAGRPVAYLRKHGFEGDIYPVNPRYETIDGLRCYADVKSLPHAPDVGIVLLGAERAHLAVKELADRGTSAAIVLASGYAETGQEGAQRQSQLVEAAGTMRLLGPNTIGLVNLTDRITLSASGALETDRFTVGGIGVVSQSGGILGSLLSRAAARGIGLSKLVSTSNEADLDMADFVDYLVDDDATSVIALYMEGLRHPDRFRRAALRAQAAGKPVVVFKIGRSESGARSAVSHTGAMAGSDRMYDALFGQVGIIRAQTFSDLLDIPHALATRRTLPGKRVAILTSTGGAGTLVADSLGMANFETPPPDEATAVRLRALQTGDHAVLDRNPIDVTLAGLQPDLLRGAIRTLLDSPAYDAVVVIVGSSGLAMPDLMAGAIRDSLPGSDKPVMAFVSPHAPEITRLLNEQDVPAFVSPESVTSALAAMWSHGENMRSALRSDDRPPVAEVDTIDLPAGSLNEAQAKALFASFGVASVRERTVGSVVEAEMAARELGGKVVLKLLSSEITHKSEVGGVAVGLNVDQIGSRLNRMRDDVQTATGVSANAFLVQEMVSGGTELILGLHRDPLGTALLLGMGGVTAELFKDTTMRLLSPDAPLAREEALAMIHELKTWPLLDGFRGRPRADVEALVDAIVSFSRMAMQLGDRIVEAEINPLFVLPVGQGVRAADGVAVLAPETLDELPDAGQIAFAVAASGSTLAR</sequence>
<proteinExistence type="predicted"/>
<dbReference type="Pfam" id="PF13607">
    <property type="entry name" value="Succ_CoA_lig"/>
    <property type="match status" value="1"/>
</dbReference>
<name>A0A1G8K0J8_9BURK</name>
<dbReference type="EMBL" id="FNCJ01000021">
    <property type="protein sequence ID" value="SDI36899.1"/>
    <property type="molecule type" value="Genomic_DNA"/>
</dbReference>
<dbReference type="Gene3D" id="3.30.1490.20">
    <property type="entry name" value="ATP-grasp fold, A domain"/>
    <property type="match status" value="1"/>
</dbReference>
<accession>A0A1G8K0J8</accession>
<feature type="domain" description="CoA-binding" evidence="1">
    <location>
        <begin position="7"/>
        <end position="102"/>
    </location>
</feature>
<dbReference type="SUPFAM" id="SSF52210">
    <property type="entry name" value="Succinyl-CoA synthetase domains"/>
    <property type="match status" value="2"/>
</dbReference>
<dbReference type="OrthoDB" id="9807426at2"/>
<dbReference type="InterPro" id="IPR003781">
    <property type="entry name" value="CoA-bd"/>
</dbReference>
<dbReference type="RefSeq" id="WP_090692579.1">
    <property type="nucleotide sequence ID" value="NZ_FNCJ01000021.1"/>
</dbReference>
<dbReference type="InterPro" id="IPR032875">
    <property type="entry name" value="Succ_CoA_lig_flav_dom"/>
</dbReference>
<dbReference type="InterPro" id="IPR036291">
    <property type="entry name" value="NAD(P)-bd_dom_sf"/>
</dbReference>
<dbReference type="Pfam" id="PF13549">
    <property type="entry name" value="ATP-grasp_5"/>
    <property type="match status" value="1"/>
</dbReference>
<dbReference type="Proteomes" id="UP000199706">
    <property type="component" value="Unassembled WGS sequence"/>
</dbReference>
<dbReference type="SUPFAM" id="SSF51735">
    <property type="entry name" value="NAD(P)-binding Rossmann-fold domains"/>
    <property type="match status" value="1"/>
</dbReference>
<dbReference type="Gene3D" id="3.40.50.261">
    <property type="entry name" value="Succinyl-CoA synthetase domains"/>
    <property type="match status" value="2"/>
</dbReference>
<dbReference type="GO" id="GO:0005524">
    <property type="term" value="F:ATP binding"/>
    <property type="evidence" value="ECO:0007669"/>
    <property type="project" value="InterPro"/>
</dbReference>
<dbReference type="PANTHER" id="PTHR42793">
    <property type="entry name" value="COA BINDING DOMAIN CONTAINING PROTEIN"/>
    <property type="match status" value="1"/>
</dbReference>
<protein>
    <submittedName>
        <fullName evidence="2">Acyl-CoA synthetase (NDP forming)</fullName>
    </submittedName>
</protein>
<dbReference type="Gene3D" id="3.30.470.20">
    <property type="entry name" value="ATP-grasp fold, B domain"/>
    <property type="match status" value="1"/>
</dbReference>
<reference evidence="2 3" key="1">
    <citation type="submission" date="2016-10" db="EMBL/GenBank/DDBJ databases">
        <authorList>
            <person name="de Groot N.N."/>
        </authorList>
    </citation>
    <scope>NUCLEOTIDE SEQUENCE [LARGE SCALE GENOMIC DNA]</scope>
    <source>
        <strain evidence="2 3">LMG 2247</strain>
    </source>
</reference>
<dbReference type="InterPro" id="IPR013815">
    <property type="entry name" value="ATP_grasp_subdomain_1"/>
</dbReference>
<organism evidence="2 3">
    <name type="scientific">Paraburkholderia phenazinium</name>
    <dbReference type="NCBI Taxonomy" id="60549"/>
    <lineage>
        <taxon>Bacteria</taxon>
        <taxon>Pseudomonadati</taxon>
        <taxon>Pseudomonadota</taxon>
        <taxon>Betaproteobacteria</taxon>
        <taxon>Burkholderiales</taxon>
        <taxon>Burkholderiaceae</taxon>
        <taxon>Paraburkholderia</taxon>
    </lineage>
</organism>
<dbReference type="Gene3D" id="3.40.50.720">
    <property type="entry name" value="NAD(P)-binding Rossmann-like Domain"/>
    <property type="match status" value="1"/>
</dbReference>
<evidence type="ECO:0000259" key="1">
    <source>
        <dbReference type="SMART" id="SM00881"/>
    </source>
</evidence>
<dbReference type="SMART" id="SM00881">
    <property type="entry name" value="CoA_binding"/>
    <property type="match status" value="1"/>
</dbReference>
<evidence type="ECO:0000313" key="3">
    <source>
        <dbReference type="Proteomes" id="UP000199706"/>
    </source>
</evidence>
<dbReference type="SUPFAM" id="SSF56059">
    <property type="entry name" value="Glutathione synthetase ATP-binding domain-like"/>
    <property type="match status" value="1"/>
</dbReference>
<dbReference type="PANTHER" id="PTHR42793:SF4">
    <property type="entry name" value="BLL6376 PROTEIN"/>
    <property type="match status" value="1"/>
</dbReference>
<dbReference type="AlphaFoldDB" id="A0A1G8K0J8"/>
<gene>
    <name evidence="2" type="ORF">SAMN05216466_121122</name>
</gene>
<dbReference type="InterPro" id="IPR016102">
    <property type="entry name" value="Succinyl-CoA_synth-like"/>
</dbReference>